<proteinExistence type="predicted"/>
<dbReference type="EMBL" id="QGKW02001940">
    <property type="protein sequence ID" value="KAF2556946.1"/>
    <property type="molecule type" value="Genomic_DNA"/>
</dbReference>
<reference evidence="2" key="1">
    <citation type="submission" date="2019-12" db="EMBL/GenBank/DDBJ databases">
        <title>Genome sequencing and annotation of Brassica cretica.</title>
        <authorList>
            <person name="Studholme D.J."/>
            <person name="Sarris P.F."/>
        </authorList>
    </citation>
    <scope>NUCLEOTIDE SEQUENCE</scope>
    <source>
        <strain evidence="2">PFS-001/15</strain>
        <tissue evidence="2">Leaf</tissue>
    </source>
</reference>
<gene>
    <name evidence="2" type="ORF">F2Q68_00014740</name>
</gene>
<evidence type="ECO:0000256" key="1">
    <source>
        <dbReference type="SAM" id="MobiDB-lite"/>
    </source>
</evidence>
<comment type="caution">
    <text evidence="2">The sequence shown here is derived from an EMBL/GenBank/DDBJ whole genome shotgun (WGS) entry which is preliminary data.</text>
</comment>
<sequence>MIARATRPKNAEPHFVVKTKIRKPLKKPERKKKSQPKGQRLNKQKRQGDRAGITELSTPSSEEKSRHDFVGAKQQLDRRNQEPDRRKNSLRDHGSNPHIGKNR</sequence>
<protein>
    <submittedName>
        <fullName evidence="2">Uncharacterized protein</fullName>
    </submittedName>
</protein>
<dbReference type="Proteomes" id="UP000712281">
    <property type="component" value="Unassembled WGS sequence"/>
</dbReference>
<feature type="compositionally biased region" description="Basic residues" evidence="1">
    <location>
        <begin position="17"/>
        <end position="45"/>
    </location>
</feature>
<feature type="compositionally biased region" description="Basic and acidic residues" evidence="1">
    <location>
        <begin position="61"/>
        <end position="95"/>
    </location>
</feature>
<name>A0A8S9HKK5_BRACR</name>
<feature type="region of interest" description="Disordered" evidence="1">
    <location>
        <begin position="1"/>
        <end position="103"/>
    </location>
</feature>
<evidence type="ECO:0000313" key="3">
    <source>
        <dbReference type="Proteomes" id="UP000712281"/>
    </source>
</evidence>
<organism evidence="2 3">
    <name type="scientific">Brassica cretica</name>
    <name type="common">Mustard</name>
    <dbReference type="NCBI Taxonomy" id="69181"/>
    <lineage>
        <taxon>Eukaryota</taxon>
        <taxon>Viridiplantae</taxon>
        <taxon>Streptophyta</taxon>
        <taxon>Embryophyta</taxon>
        <taxon>Tracheophyta</taxon>
        <taxon>Spermatophyta</taxon>
        <taxon>Magnoliopsida</taxon>
        <taxon>eudicotyledons</taxon>
        <taxon>Gunneridae</taxon>
        <taxon>Pentapetalae</taxon>
        <taxon>rosids</taxon>
        <taxon>malvids</taxon>
        <taxon>Brassicales</taxon>
        <taxon>Brassicaceae</taxon>
        <taxon>Brassiceae</taxon>
        <taxon>Brassica</taxon>
    </lineage>
</organism>
<evidence type="ECO:0000313" key="2">
    <source>
        <dbReference type="EMBL" id="KAF2556946.1"/>
    </source>
</evidence>
<accession>A0A8S9HKK5</accession>
<dbReference type="AlphaFoldDB" id="A0A8S9HKK5"/>